<dbReference type="EMBL" id="LGRX02026332">
    <property type="protein sequence ID" value="KAK3251017.1"/>
    <property type="molecule type" value="Genomic_DNA"/>
</dbReference>
<evidence type="ECO:0000256" key="4">
    <source>
        <dbReference type="ARBA" id="ARBA00022525"/>
    </source>
</evidence>
<dbReference type="GO" id="GO:0005576">
    <property type="term" value="C:extracellular region"/>
    <property type="evidence" value="ECO:0007669"/>
    <property type="project" value="UniProtKB-SubCell"/>
</dbReference>
<dbReference type="InterPro" id="IPR003368">
    <property type="entry name" value="POMP_repeat"/>
</dbReference>
<dbReference type="InterPro" id="IPR012334">
    <property type="entry name" value="Pectin_lyas_fold"/>
</dbReference>
<evidence type="ECO:0008006" key="10">
    <source>
        <dbReference type="Google" id="ProtNLM"/>
    </source>
</evidence>
<evidence type="ECO:0000256" key="5">
    <source>
        <dbReference type="ARBA" id="ARBA00022729"/>
    </source>
</evidence>
<evidence type="ECO:0000256" key="3">
    <source>
        <dbReference type="ARBA" id="ARBA00004613"/>
    </source>
</evidence>
<keyword evidence="6" id="KW-0472">Membrane</keyword>
<gene>
    <name evidence="8" type="ORF">CYMTET_39634</name>
</gene>
<evidence type="ECO:0000313" key="9">
    <source>
        <dbReference type="Proteomes" id="UP001190700"/>
    </source>
</evidence>
<dbReference type="Proteomes" id="UP001190700">
    <property type="component" value="Unassembled WGS sequence"/>
</dbReference>
<dbReference type="Gene3D" id="2.160.20.10">
    <property type="entry name" value="Single-stranded right-handed beta-helix, Pectin lyase-like"/>
    <property type="match status" value="1"/>
</dbReference>
<keyword evidence="5" id="KW-0732">Signal</keyword>
<keyword evidence="4" id="KW-0964">Secreted</keyword>
<proteinExistence type="predicted"/>
<evidence type="ECO:0000256" key="6">
    <source>
        <dbReference type="ARBA" id="ARBA00023136"/>
    </source>
</evidence>
<keyword evidence="9" id="KW-1185">Reference proteome</keyword>
<evidence type="ECO:0000256" key="1">
    <source>
        <dbReference type="ARBA" id="ARBA00004196"/>
    </source>
</evidence>
<dbReference type="PANTHER" id="PTHR11319:SF35">
    <property type="entry name" value="OUTER MEMBRANE PROTEIN PMPC-RELATED"/>
    <property type="match status" value="1"/>
</dbReference>
<comment type="caution">
    <text evidence="8">The sequence shown here is derived from an EMBL/GenBank/DDBJ whole genome shotgun (WGS) entry which is preliminary data.</text>
</comment>
<sequence>MQGPPGQMIFTVLFACIRPWGKREAYIRHPLAVPVCCLSWKLAAVYIAGFLVLVKGDCESEQAQAFVPIECADNETSLISEFVAFASSFPEEASWRVLNQAAVVLSSPSGGYTAFKDAVYYDSACASWEGNASKELTLEMFDAYRDGWVSMEVNIYGPCDHISEDPASCELGTTVNGTCLLVSGNVKVDQAEIAFSSVECELQEAEVPEDSLTVEFRHRVEDLNVSFIALEEGAHIRLERQLDSIARSLEVECNGTAGSCTIDGQRKVMIFDVLGEATVLTLRGLRLVNGFTDSSHAAAITSSDSAKIQLYDCWFENNIGIFESAAIYLDSTFHTEGYLIDATDCLADSAACILSHEIHRCTFANHTTMIPEATWTRAVISSHERVLMDIQNCTFYNNSVGDAVVQVIWALNMIGCVFEGNGINDTLAAVTLAEGRTVARVQGTNFVHNSLALMHQSEGGAGGLFVEGCLFEKHPKGALMVTGPIRAMQLWGCAFLSNGDSGAVHLQGLQEEGNSCEGDGGNYCADDGTSDLPEDLRGCVTDPTCYIYEVQSCSFALNVGESGGAMHIENSHVRILDSNFTDNSATHNGGAIHIDLEYSSWDNLVKIERCLLLGNTLRPRGAIQLGCGGAVCFDSEMGSAESELRILESVFVNNSASPVDAKHTFHTSRDGGAICSAQYAKVTVEFTTLDGNSAGQGGALLAADHSTVHIHQCTLSNSLAKNGGAIAVIWSSQLTVESTTLHANIAEGAGGALQLLDNARAILQEVQMCEPPCSTHCGADAPETVHATDGGGVASFDNASFELHSVELTGCRAHERGGGLHVTSGVTLMQDTYGMNVSRCVAGIAGGGIFLQRTSQRHTAGMEEKVATALSSTAFNMNEAPYGQNAGADFLNWGMFQGVVDGNVADGQVVLRAMPRIELEMTSGDFLPAISIVMWDELYQLMSYLDPGVYFTMVRSGGAGSLSGEVLVKHTDFSALFNETVFRADPGSVGHDLNITVSGIDGLGDLSVGISVRNCTFGEYLNQEAQVCIRCPEGQLSFDAGPACVSCLDYEGITCLGGSEYRIEQGYWLSPNAQYAGSDEHVLLDRQGPQKAPRPLLRGCRGGVAIACTPD</sequence>
<dbReference type="SUPFAM" id="SSF51126">
    <property type="entry name" value="Pectin lyase-like"/>
    <property type="match status" value="2"/>
</dbReference>
<protein>
    <recommendedName>
        <fullName evidence="10">Right handed beta helix domain-containing protein</fullName>
    </recommendedName>
</protein>
<evidence type="ECO:0000256" key="7">
    <source>
        <dbReference type="ARBA" id="ARBA00023237"/>
    </source>
</evidence>
<keyword evidence="7" id="KW-0998">Cell outer membrane</keyword>
<name>A0AAE0F4G4_9CHLO</name>
<organism evidence="8 9">
    <name type="scientific">Cymbomonas tetramitiformis</name>
    <dbReference type="NCBI Taxonomy" id="36881"/>
    <lineage>
        <taxon>Eukaryota</taxon>
        <taxon>Viridiplantae</taxon>
        <taxon>Chlorophyta</taxon>
        <taxon>Pyramimonadophyceae</taxon>
        <taxon>Pyramimonadales</taxon>
        <taxon>Pyramimonadaceae</taxon>
        <taxon>Cymbomonas</taxon>
    </lineage>
</organism>
<dbReference type="InterPro" id="IPR011050">
    <property type="entry name" value="Pectin_lyase_fold/virulence"/>
</dbReference>
<accession>A0AAE0F4G4</accession>
<evidence type="ECO:0000256" key="2">
    <source>
        <dbReference type="ARBA" id="ARBA00004442"/>
    </source>
</evidence>
<reference evidence="8 9" key="1">
    <citation type="journal article" date="2015" name="Genome Biol. Evol.">
        <title>Comparative Genomics of a Bacterivorous Green Alga Reveals Evolutionary Causalities and Consequences of Phago-Mixotrophic Mode of Nutrition.</title>
        <authorList>
            <person name="Burns J.A."/>
            <person name="Paasch A."/>
            <person name="Narechania A."/>
            <person name="Kim E."/>
        </authorList>
    </citation>
    <scope>NUCLEOTIDE SEQUENCE [LARGE SCALE GENOMIC DNA]</scope>
    <source>
        <strain evidence="8 9">PLY_AMNH</strain>
    </source>
</reference>
<dbReference type="PANTHER" id="PTHR11319">
    <property type="entry name" value="G PROTEIN-COUPLED RECEPTOR-RELATED"/>
    <property type="match status" value="1"/>
</dbReference>
<dbReference type="NCBIfam" id="TIGR01376">
    <property type="entry name" value="POMP_repeat"/>
    <property type="match status" value="1"/>
</dbReference>
<evidence type="ECO:0000313" key="8">
    <source>
        <dbReference type="EMBL" id="KAK3251017.1"/>
    </source>
</evidence>
<dbReference type="AlphaFoldDB" id="A0AAE0F4G4"/>
<comment type="subcellular location">
    <subcellularLocation>
        <location evidence="1">Cell envelope</location>
    </subcellularLocation>
    <subcellularLocation>
        <location evidence="2">Cell outer membrane</location>
    </subcellularLocation>
    <subcellularLocation>
        <location evidence="3">Secreted</location>
    </subcellularLocation>
</comment>